<dbReference type="RefSeq" id="XP_067544992.1">
    <property type="nucleotide sequence ID" value="XM_067689192.1"/>
</dbReference>
<accession>A0A177EHU9</accession>
<dbReference type="EMBL" id="LTDL01000019">
    <property type="protein sequence ID" value="OAG31296.1"/>
    <property type="molecule type" value="Genomic_DNA"/>
</dbReference>
<dbReference type="AlphaFoldDB" id="A0A177EHU9"/>
<proteinExistence type="predicted"/>
<dbReference type="VEuPathDB" id="MicrosporidiaDB:NEDG_01774"/>
<evidence type="ECO:0000313" key="1">
    <source>
        <dbReference type="EMBL" id="OAG31296.1"/>
    </source>
</evidence>
<dbReference type="GeneID" id="93648124"/>
<keyword evidence="2" id="KW-1185">Reference proteome</keyword>
<comment type="caution">
    <text evidence="1">The sequence shown here is derived from an EMBL/GenBank/DDBJ whole genome shotgun (WGS) entry which is preliminary data.</text>
</comment>
<gene>
    <name evidence="1" type="ORF">NEDG_01774</name>
</gene>
<evidence type="ECO:0000313" key="2">
    <source>
        <dbReference type="Proteomes" id="UP000185944"/>
    </source>
</evidence>
<organism evidence="1 2">
    <name type="scientific">Nematocida displodere</name>
    <dbReference type="NCBI Taxonomy" id="1805483"/>
    <lineage>
        <taxon>Eukaryota</taxon>
        <taxon>Fungi</taxon>
        <taxon>Fungi incertae sedis</taxon>
        <taxon>Microsporidia</taxon>
        <taxon>Nematocida</taxon>
    </lineage>
</organism>
<protein>
    <submittedName>
        <fullName evidence="1">Uncharacterized protein</fullName>
    </submittedName>
</protein>
<dbReference type="Proteomes" id="UP000185944">
    <property type="component" value="Unassembled WGS sequence"/>
</dbReference>
<sequence length="117" mass="13113">MPCLKPLDFPLPTGNCPELILTDLPRTIDVSPDMAKAIANVKWAYVWATDLWLWSRICSVAGKRIGVEYELHLIASNLDELEVDESLKGEVATNTSELYLYNNTETPPRLVFDSAMS</sequence>
<reference evidence="1 2" key="1">
    <citation type="submission" date="2016-02" db="EMBL/GenBank/DDBJ databases">
        <title>Discovery of a natural microsporidian pathogen with a broad tissue tropism in Caenorhabditis elegans.</title>
        <authorList>
            <person name="Luallen R.J."/>
            <person name="Reinke A.W."/>
            <person name="Tong L."/>
            <person name="Botts M.R."/>
            <person name="Felix M.-A."/>
            <person name="Troemel E.R."/>
        </authorList>
    </citation>
    <scope>NUCLEOTIDE SEQUENCE [LARGE SCALE GENOMIC DNA]</scope>
    <source>
        <strain evidence="1 2">JUm2807</strain>
    </source>
</reference>
<name>A0A177EHU9_9MICR</name>